<dbReference type="GO" id="GO:0003677">
    <property type="term" value="F:DNA binding"/>
    <property type="evidence" value="ECO:0007669"/>
    <property type="project" value="UniProtKB-UniRule"/>
</dbReference>
<dbReference type="Pfam" id="PF01709">
    <property type="entry name" value="Transcrip_reg"/>
    <property type="match status" value="1"/>
</dbReference>
<dbReference type="InterPro" id="IPR017856">
    <property type="entry name" value="Integrase-like_N"/>
</dbReference>
<evidence type="ECO:0000256" key="2">
    <source>
        <dbReference type="ARBA" id="ARBA00022490"/>
    </source>
</evidence>
<feature type="domain" description="TACO1/YebC-like N-terminal" evidence="8">
    <location>
        <begin position="5"/>
        <end position="76"/>
    </location>
</feature>
<dbReference type="AlphaFoldDB" id="A0A2H0YU11"/>
<dbReference type="NCBIfam" id="TIGR01033">
    <property type="entry name" value="YebC/PmpR family DNA-binding transcriptional regulator"/>
    <property type="match status" value="1"/>
</dbReference>
<evidence type="ECO:0000313" key="10">
    <source>
        <dbReference type="Proteomes" id="UP000228711"/>
    </source>
</evidence>
<dbReference type="GO" id="GO:0006355">
    <property type="term" value="P:regulation of DNA-templated transcription"/>
    <property type="evidence" value="ECO:0007669"/>
    <property type="project" value="UniProtKB-UniRule"/>
</dbReference>
<comment type="similarity">
    <text evidence="1 6">Belongs to the TACO1 family.</text>
</comment>
<dbReference type="NCBIfam" id="NF009044">
    <property type="entry name" value="PRK12378.1"/>
    <property type="match status" value="1"/>
</dbReference>
<dbReference type="Pfam" id="PF20772">
    <property type="entry name" value="TACO1_YebC_N"/>
    <property type="match status" value="1"/>
</dbReference>
<dbReference type="GO" id="GO:0005829">
    <property type="term" value="C:cytosol"/>
    <property type="evidence" value="ECO:0007669"/>
    <property type="project" value="TreeGrafter"/>
</dbReference>
<evidence type="ECO:0000256" key="1">
    <source>
        <dbReference type="ARBA" id="ARBA00008724"/>
    </source>
</evidence>
<dbReference type="HAMAP" id="MF_00693">
    <property type="entry name" value="Transcrip_reg_TACO1"/>
    <property type="match status" value="1"/>
</dbReference>
<accession>A0A2H0YU11</accession>
<feature type="domain" description="TACO1/YebC-like second and third" evidence="7">
    <location>
        <begin position="84"/>
        <end position="238"/>
    </location>
</feature>
<evidence type="ECO:0000256" key="5">
    <source>
        <dbReference type="ARBA" id="ARBA00023163"/>
    </source>
</evidence>
<evidence type="ECO:0000259" key="7">
    <source>
        <dbReference type="Pfam" id="PF01709"/>
    </source>
</evidence>
<keyword evidence="3 6" id="KW-0805">Transcription regulation</keyword>
<dbReference type="PANTHER" id="PTHR12532:SF6">
    <property type="entry name" value="TRANSCRIPTIONAL REGULATORY PROTEIN YEBC-RELATED"/>
    <property type="match status" value="1"/>
</dbReference>
<dbReference type="InterPro" id="IPR049083">
    <property type="entry name" value="TACO1_YebC_N"/>
</dbReference>
<comment type="caution">
    <text evidence="9">The sequence shown here is derived from an EMBL/GenBank/DDBJ whole genome shotgun (WGS) entry which is preliminary data.</text>
</comment>
<dbReference type="NCBIfam" id="NF001030">
    <property type="entry name" value="PRK00110.1"/>
    <property type="match status" value="1"/>
</dbReference>
<evidence type="ECO:0000256" key="3">
    <source>
        <dbReference type="ARBA" id="ARBA00023015"/>
    </source>
</evidence>
<dbReference type="InterPro" id="IPR002876">
    <property type="entry name" value="Transcrip_reg_TACO1-like"/>
</dbReference>
<dbReference type="Proteomes" id="UP000228711">
    <property type="component" value="Unassembled WGS sequence"/>
</dbReference>
<keyword evidence="4 6" id="KW-0238">DNA-binding</keyword>
<gene>
    <name evidence="9" type="ORF">COT25_00335</name>
</gene>
<reference evidence="10" key="1">
    <citation type="submission" date="2017-09" db="EMBL/GenBank/DDBJ databases">
        <title>Depth-based differentiation of microbial function through sediment-hosted aquifers and enrichment of novel symbionts in the deep terrestrial subsurface.</title>
        <authorList>
            <person name="Probst A.J."/>
            <person name="Ladd B."/>
            <person name="Jarett J.K."/>
            <person name="Geller-Mcgrath D.E."/>
            <person name="Sieber C.M.K."/>
            <person name="Emerson J.B."/>
            <person name="Anantharaman K."/>
            <person name="Thomas B.C."/>
            <person name="Malmstrom R."/>
            <person name="Stieglmeier M."/>
            <person name="Klingl A."/>
            <person name="Woyke T."/>
            <person name="Ryan C.M."/>
            <person name="Banfield J.F."/>
        </authorList>
    </citation>
    <scope>NUCLEOTIDE SEQUENCE [LARGE SCALE GENOMIC DNA]</scope>
</reference>
<evidence type="ECO:0000256" key="4">
    <source>
        <dbReference type="ARBA" id="ARBA00023125"/>
    </source>
</evidence>
<protein>
    <recommendedName>
        <fullName evidence="6">Probable transcriptional regulatory protein COT25_00335</fullName>
    </recommendedName>
</protein>
<evidence type="ECO:0000259" key="8">
    <source>
        <dbReference type="Pfam" id="PF20772"/>
    </source>
</evidence>
<evidence type="ECO:0000313" key="9">
    <source>
        <dbReference type="EMBL" id="PIS41940.1"/>
    </source>
</evidence>
<keyword evidence="5 6" id="KW-0804">Transcription</keyword>
<dbReference type="EMBL" id="PEXV01000011">
    <property type="protein sequence ID" value="PIS41940.1"/>
    <property type="molecule type" value="Genomic_DNA"/>
</dbReference>
<dbReference type="InterPro" id="IPR029072">
    <property type="entry name" value="YebC-like"/>
</dbReference>
<dbReference type="SUPFAM" id="SSF75625">
    <property type="entry name" value="YebC-like"/>
    <property type="match status" value="1"/>
</dbReference>
<comment type="subcellular location">
    <subcellularLocation>
        <location evidence="6">Cytoplasm</location>
    </subcellularLocation>
</comment>
<dbReference type="InterPro" id="IPR048300">
    <property type="entry name" value="TACO1_YebC-like_2nd/3rd_dom"/>
</dbReference>
<name>A0A2H0YU11_9BACT</name>
<organism evidence="9 10">
    <name type="scientific">Candidatus Kerfeldbacteria bacterium CG08_land_8_20_14_0_20_42_7</name>
    <dbReference type="NCBI Taxonomy" id="2014245"/>
    <lineage>
        <taxon>Bacteria</taxon>
        <taxon>Candidatus Kerfeldiibacteriota</taxon>
    </lineage>
</organism>
<sequence length="241" mass="26572">MSGHSKWSQIKRQKAVTDNRRAAVFTKLAKAITVAARAGGGDIDSNFKLRLAVQKGREANMPNENIDRAIKKGTGEDKDHELFEVIYEGYGPDGIAVLIEAVTDNKNRTTAEIRSMLTKSGGSLASTNSVAWQFEYKGILRISSDSLPKKQRDEFELELIDAGADDVQEEPEGWTVTAPKESFAKVVDVVRAHTITMDSQALEYIAKTPVAPVHPNAVQTLMEQLEEHEDIDNVYTNAEIA</sequence>
<evidence type="ECO:0000256" key="6">
    <source>
        <dbReference type="HAMAP-Rule" id="MF_00693"/>
    </source>
</evidence>
<dbReference type="Gene3D" id="3.30.70.980">
    <property type="match status" value="2"/>
</dbReference>
<proteinExistence type="inferred from homology"/>
<dbReference type="InterPro" id="IPR026564">
    <property type="entry name" value="Transcrip_reg_TACO1-like_dom3"/>
</dbReference>
<dbReference type="FunFam" id="1.10.10.200:FF:000002">
    <property type="entry name" value="Probable transcriptional regulatory protein CLM62_37755"/>
    <property type="match status" value="1"/>
</dbReference>
<dbReference type="PANTHER" id="PTHR12532">
    <property type="entry name" value="TRANSLATIONAL ACTIVATOR OF CYTOCHROME C OXIDASE 1"/>
    <property type="match status" value="1"/>
</dbReference>
<dbReference type="Gene3D" id="1.10.10.200">
    <property type="match status" value="1"/>
</dbReference>
<keyword evidence="2 6" id="KW-0963">Cytoplasm</keyword>